<dbReference type="AlphaFoldDB" id="A0A0R3T8C8"/>
<keyword evidence="2" id="KW-1185">Reference proteome</keyword>
<gene>
    <name evidence="1" type="ORF">HNAJ_LOCUS3315</name>
</gene>
<reference evidence="1 2" key="2">
    <citation type="submission" date="2018-11" db="EMBL/GenBank/DDBJ databases">
        <authorList>
            <consortium name="Pathogen Informatics"/>
        </authorList>
    </citation>
    <scope>NUCLEOTIDE SEQUENCE [LARGE SCALE GENOMIC DNA]</scope>
</reference>
<organism evidence="3">
    <name type="scientific">Rodentolepis nana</name>
    <name type="common">Dwarf tapeworm</name>
    <name type="synonym">Hymenolepis nana</name>
    <dbReference type="NCBI Taxonomy" id="102285"/>
    <lineage>
        <taxon>Eukaryota</taxon>
        <taxon>Metazoa</taxon>
        <taxon>Spiralia</taxon>
        <taxon>Lophotrochozoa</taxon>
        <taxon>Platyhelminthes</taxon>
        <taxon>Cestoda</taxon>
        <taxon>Eucestoda</taxon>
        <taxon>Cyclophyllidea</taxon>
        <taxon>Hymenolepididae</taxon>
        <taxon>Rodentolepis</taxon>
    </lineage>
</organism>
<accession>A0A0R3T8C8</accession>
<protein>
    <submittedName>
        <fullName evidence="3">CHHC U11-48K-type domain-containing protein</fullName>
    </submittedName>
</protein>
<evidence type="ECO:0000313" key="3">
    <source>
        <dbReference type="WBParaSite" id="HNAJ_0000331601-mRNA-1"/>
    </source>
</evidence>
<proteinExistence type="predicted"/>
<reference evidence="3" key="1">
    <citation type="submission" date="2017-02" db="UniProtKB">
        <authorList>
            <consortium name="WormBaseParasite"/>
        </authorList>
    </citation>
    <scope>IDENTIFICATION</scope>
</reference>
<evidence type="ECO:0000313" key="2">
    <source>
        <dbReference type="Proteomes" id="UP000278807"/>
    </source>
</evidence>
<sequence>MEKTHLIRCSKEEMEKTHLIRCLAEEMVMTHLIRCPALKTTQTHLIRCPALKTRTWSLIVKPTGGNGEDPSDSLQEKMEKTHLIRCSDLKDPPDLVSSPIDKDGKPKILGSKKTANELLAINCYKCAFHPWGS</sequence>
<evidence type="ECO:0000313" key="1">
    <source>
        <dbReference type="EMBL" id="VDN99174.1"/>
    </source>
</evidence>
<dbReference type="EMBL" id="UZAE01001893">
    <property type="protein sequence ID" value="VDN99174.1"/>
    <property type="molecule type" value="Genomic_DNA"/>
</dbReference>
<dbReference type="Proteomes" id="UP000278807">
    <property type="component" value="Unassembled WGS sequence"/>
</dbReference>
<dbReference type="WBParaSite" id="HNAJ_0000331601-mRNA-1">
    <property type="protein sequence ID" value="HNAJ_0000331601-mRNA-1"/>
    <property type="gene ID" value="HNAJ_0000331601"/>
</dbReference>
<name>A0A0R3T8C8_RODNA</name>